<dbReference type="GO" id="GO:0003677">
    <property type="term" value="F:DNA binding"/>
    <property type="evidence" value="ECO:0007669"/>
    <property type="project" value="InterPro"/>
</dbReference>
<evidence type="ECO:0000313" key="4">
    <source>
        <dbReference type="Proteomes" id="UP000317122"/>
    </source>
</evidence>
<dbReference type="EMBL" id="VLKT01000061">
    <property type="protein sequence ID" value="TWI23128.1"/>
    <property type="molecule type" value="Genomic_DNA"/>
</dbReference>
<accession>A0A562MTJ1</accession>
<comment type="caution">
    <text evidence="3">The sequence shown here is derived from an EMBL/GenBank/DDBJ whole genome shotgun (WGS) entry which is preliminary data.</text>
</comment>
<dbReference type="InterPro" id="IPR001387">
    <property type="entry name" value="Cro/C1-type_HTH"/>
</dbReference>
<dbReference type="PROSITE" id="PS50943">
    <property type="entry name" value="HTH_CROC1"/>
    <property type="match status" value="1"/>
</dbReference>
<dbReference type="InterPro" id="IPR010982">
    <property type="entry name" value="Lambda_DNA-bd_dom_sf"/>
</dbReference>
<evidence type="ECO:0000259" key="2">
    <source>
        <dbReference type="PROSITE" id="PS50943"/>
    </source>
</evidence>
<evidence type="ECO:0000256" key="1">
    <source>
        <dbReference type="SAM" id="MobiDB-lite"/>
    </source>
</evidence>
<proteinExistence type="predicted"/>
<feature type="domain" description="HTH cro/C1-type" evidence="2">
    <location>
        <begin position="38"/>
        <end position="96"/>
    </location>
</feature>
<dbReference type="Pfam" id="PF13560">
    <property type="entry name" value="HTH_31"/>
    <property type="match status" value="1"/>
</dbReference>
<name>A0A562MTJ1_9HYPH</name>
<feature type="compositionally biased region" description="Polar residues" evidence="1">
    <location>
        <begin position="1"/>
        <end position="10"/>
    </location>
</feature>
<sequence>MAARARSTSVCAGRAREDTPHEDAPHEDALVTPFGEKLRALRSERGVSQKAMAEAIGVSAAYLSALEHGRRGAPTWTLIQKIIGYFNVIWDDAEELARLAETSHPRVKLDTSGLTPAATELANLLAENIEKLDEEELRRITVSIRAALKQPK</sequence>
<feature type="compositionally biased region" description="Basic and acidic residues" evidence="1">
    <location>
        <begin position="14"/>
        <end position="26"/>
    </location>
</feature>
<dbReference type="SMART" id="SM00530">
    <property type="entry name" value="HTH_XRE"/>
    <property type="match status" value="1"/>
</dbReference>
<dbReference type="AlphaFoldDB" id="A0A562MTJ1"/>
<dbReference type="Proteomes" id="UP000317122">
    <property type="component" value="Unassembled WGS sequence"/>
</dbReference>
<feature type="region of interest" description="Disordered" evidence="1">
    <location>
        <begin position="1"/>
        <end position="26"/>
    </location>
</feature>
<dbReference type="Gene3D" id="1.10.260.40">
    <property type="entry name" value="lambda repressor-like DNA-binding domains"/>
    <property type="match status" value="1"/>
</dbReference>
<reference evidence="3 4" key="1">
    <citation type="journal article" date="2015" name="Stand. Genomic Sci.">
        <title>Genomic Encyclopedia of Bacterial and Archaeal Type Strains, Phase III: the genomes of soil and plant-associated and newly described type strains.</title>
        <authorList>
            <person name="Whitman W.B."/>
            <person name="Woyke T."/>
            <person name="Klenk H.P."/>
            <person name="Zhou Y."/>
            <person name="Lilburn T.G."/>
            <person name="Beck B.J."/>
            <person name="De Vos P."/>
            <person name="Vandamme P."/>
            <person name="Eisen J.A."/>
            <person name="Garrity G."/>
            <person name="Hugenholtz P."/>
            <person name="Kyrpides N.C."/>
        </authorList>
    </citation>
    <scope>NUCLEOTIDE SEQUENCE [LARGE SCALE GENOMIC DNA]</scope>
    <source>
        <strain evidence="3 4">CGMCC 1.2546</strain>
    </source>
</reference>
<gene>
    <name evidence="3" type="ORF">IQ26_06515</name>
</gene>
<keyword evidence="4" id="KW-1185">Reference proteome</keyword>
<dbReference type="SUPFAM" id="SSF47413">
    <property type="entry name" value="lambda repressor-like DNA-binding domains"/>
    <property type="match status" value="1"/>
</dbReference>
<dbReference type="CDD" id="cd00093">
    <property type="entry name" value="HTH_XRE"/>
    <property type="match status" value="1"/>
</dbReference>
<organism evidence="3 4">
    <name type="scientific">Mesorhizobium tianshanense</name>
    <dbReference type="NCBI Taxonomy" id="39844"/>
    <lineage>
        <taxon>Bacteria</taxon>
        <taxon>Pseudomonadati</taxon>
        <taxon>Pseudomonadota</taxon>
        <taxon>Alphaproteobacteria</taxon>
        <taxon>Hyphomicrobiales</taxon>
        <taxon>Phyllobacteriaceae</taxon>
        <taxon>Mesorhizobium</taxon>
    </lineage>
</organism>
<evidence type="ECO:0000313" key="3">
    <source>
        <dbReference type="EMBL" id="TWI23128.1"/>
    </source>
</evidence>
<protein>
    <submittedName>
        <fullName evidence="3">Transcriptional regulator with XRE-family HTH domain</fullName>
    </submittedName>
</protein>